<keyword evidence="1" id="KW-0560">Oxidoreductase</keyword>
<dbReference type="GO" id="GO:0070967">
    <property type="term" value="F:coenzyme F420 binding"/>
    <property type="evidence" value="ECO:0007669"/>
    <property type="project" value="TreeGrafter"/>
</dbReference>
<dbReference type="GO" id="GO:0016627">
    <property type="term" value="F:oxidoreductase activity, acting on the CH-CH group of donors"/>
    <property type="evidence" value="ECO:0007669"/>
    <property type="project" value="TreeGrafter"/>
</dbReference>
<dbReference type="InterPro" id="IPR011576">
    <property type="entry name" value="Pyridox_Oxase_N"/>
</dbReference>
<organism evidence="3 4">
    <name type="scientific">Actinoplanes digitatis</name>
    <dbReference type="NCBI Taxonomy" id="1868"/>
    <lineage>
        <taxon>Bacteria</taxon>
        <taxon>Bacillati</taxon>
        <taxon>Actinomycetota</taxon>
        <taxon>Actinomycetes</taxon>
        <taxon>Micromonosporales</taxon>
        <taxon>Micromonosporaceae</taxon>
        <taxon>Actinoplanes</taxon>
    </lineage>
</organism>
<reference evidence="3 4" key="1">
    <citation type="submission" date="2020-08" db="EMBL/GenBank/DDBJ databases">
        <title>Sequencing the genomes of 1000 actinobacteria strains.</title>
        <authorList>
            <person name="Klenk H.-P."/>
        </authorList>
    </citation>
    <scope>NUCLEOTIDE SEQUENCE [LARGE SCALE GENOMIC DNA]</scope>
    <source>
        <strain evidence="3 4">DSM 43149</strain>
    </source>
</reference>
<dbReference type="Pfam" id="PF01243">
    <property type="entry name" value="PNPOx_N"/>
    <property type="match status" value="1"/>
</dbReference>
<comment type="caution">
    <text evidence="3">The sequence shown here is derived from an EMBL/GenBank/DDBJ whole genome shotgun (WGS) entry which is preliminary data.</text>
</comment>
<sequence length="141" mass="15364">MAAMTRQEALDFISVGSRTGKLATASPTGEPHVAPIWFVLDGDDLVFNTGAQTVKGRNLRADPRAALTVDVSEFPYDFVVVRGVVSLETQAPDLLEWATRIAERYVPARLATDYGKRNAVDGEMLCRLRIDRISGASDIAL</sequence>
<accession>A0A7W7I185</accession>
<dbReference type="RefSeq" id="WP_203709298.1">
    <property type="nucleotide sequence ID" value="NZ_BOMK01000027.1"/>
</dbReference>
<dbReference type="InterPro" id="IPR052019">
    <property type="entry name" value="F420H2_bilvrd_red/Heme_oxyg"/>
</dbReference>
<evidence type="ECO:0000313" key="3">
    <source>
        <dbReference type="EMBL" id="MBB4764358.1"/>
    </source>
</evidence>
<proteinExistence type="predicted"/>
<dbReference type="InterPro" id="IPR019920">
    <property type="entry name" value="F420-binding_dom_put"/>
</dbReference>
<dbReference type="AlphaFoldDB" id="A0A7W7I185"/>
<dbReference type="SUPFAM" id="SSF50475">
    <property type="entry name" value="FMN-binding split barrel"/>
    <property type="match status" value="1"/>
</dbReference>
<dbReference type="InterPro" id="IPR012349">
    <property type="entry name" value="Split_barrel_FMN-bd"/>
</dbReference>
<evidence type="ECO:0000256" key="1">
    <source>
        <dbReference type="ARBA" id="ARBA00023002"/>
    </source>
</evidence>
<dbReference type="PANTHER" id="PTHR35176">
    <property type="entry name" value="HEME OXYGENASE HI_0854-RELATED"/>
    <property type="match status" value="1"/>
</dbReference>
<dbReference type="GO" id="GO:0005829">
    <property type="term" value="C:cytosol"/>
    <property type="evidence" value="ECO:0007669"/>
    <property type="project" value="TreeGrafter"/>
</dbReference>
<dbReference type="EMBL" id="JACHNH010000001">
    <property type="protein sequence ID" value="MBB4764358.1"/>
    <property type="molecule type" value="Genomic_DNA"/>
</dbReference>
<evidence type="ECO:0000313" key="4">
    <source>
        <dbReference type="Proteomes" id="UP000578112"/>
    </source>
</evidence>
<dbReference type="Gene3D" id="2.30.110.10">
    <property type="entry name" value="Electron Transport, Fmn-binding Protein, Chain A"/>
    <property type="match status" value="1"/>
</dbReference>
<name>A0A7W7I185_9ACTN</name>
<protein>
    <submittedName>
        <fullName evidence="3">PPOX class probable F420-dependent enzyme</fullName>
    </submittedName>
</protein>
<keyword evidence="4" id="KW-1185">Reference proteome</keyword>
<dbReference type="NCBIfam" id="TIGR03618">
    <property type="entry name" value="Rv1155_F420"/>
    <property type="match status" value="1"/>
</dbReference>
<evidence type="ECO:0000259" key="2">
    <source>
        <dbReference type="Pfam" id="PF01243"/>
    </source>
</evidence>
<feature type="domain" description="Pyridoxamine 5'-phosphate oxidase N-terminal" evidence="2">
    <location>
        <begin position="7"/>
        <end position="106"/>
    </location>
</feature>
<gene>
    <name evidence="3" type="ORF">BJ971_004914</name>
</gene>
<dbReference type="Proteomes" id="UP000578112">
    <property type="component" value="Unassembled WGS sequence"/>
</dbReference>
<dbReference type="PANTHER" id="PTHR35176:SF1">
    <property type="entry name" value="F420H(2)-DEPENDENT BILIVERDIN REDUCTASE"/>
    <property type="match status" value="1"/>
</dbReference>